<proteinExistence type="inferred from homology"/>
<dbReference type="GO" id="GO:0006308">
    <property type="term" value="P:DNA catabolic process"/>
    <property type="evidence" value="ECO:0007669"/>
    <property type="project" value="UniProtKB-UniRule"/>
</dbReference>
<comment type="similarity">
    <text evidence="5 6">Belongs to the XseA family.</text>
</comment>
<evidence type="ECO:0000313" key="10">
    <source>
        <dbReference type="Proteomes" id="UP000004931"/>
    </source>
</evidence>
<dbReference type="CDD" id="cd04489">
    <property type="entry name" value="ExoVII_LU_OBF"/>
    <property type="match status" value="1"/>
</dbReference>
<dbReference type="InterPro" id="IPR003753">
    <property type="entry name" value="Exonuc_VII_L"/>
</dbReference>
<dbReference type="Pfam" id="PF13742">
    <property type="entry name" value="tRNA_anti_2"/>
    <property type="match status" value="1"/>
</dbReference>
<keyword evidence="10" id="KW-1185">Reference proteome</keyword>
<dbReference type="GO" id="GO:0008855">
    <property type="term" value="F:exodeoxyribonuclease VII activity"/>
    <property type="evidence" value="ECO:0007669"/>
    <property type="project" value="UniProtKB-UniRule"/>
</dbReference>
<dbReference type="eggNOG" id="COG1570">
    <property type="taxonomic scope" value="Bacteria"/>
</dbReference>
<dbReference type="GO" id="GO:0009318">
    <property type="term" value="C:exodeoxyribonuclease VII complex"/>
    <property type="evidence" value="ECO:0007669"/>
    <property type="project" value="UniProtKB-UniRule"/>
</dbReference>
<evidence type="ECO:0000256" key="4">
    <source>
        <dbReference type="ARBA" id="ARBA00022839"/>
    </source>
</evidence>
<feature type="domain" description="Exonuclease VII large subunit C-terminal" evidence="7">
    <location>
        <begin position="142"/>
        <end position="459"/>
    </location>
</feature>
<dbReference type="Pfam" id="PF02601">
    <property type="entry name" value="Exonuc_VII_L"/>
    <property type="match status" value="1"/>
</dbReference>
<reference evidence="9 10" key="1">
    <citation type="journal article" date="2010" name="J. Bacteriol.">
        <title>Genome sequence of the oligotrophic marine Gammaproteobacterium HTCC2143, isolated from the Oregon Coast.</title>
        <authorList>
            <person name="Oh H.M."/>
            <person name="Kang I."/>
            <person name="Ferriera S."/>
            <person name="Giovannoni S.J."/>
            <person name="Cho J.C."/>
        </authorList>
    </citation>
    <scope>NUCLEOTIDE SEQUENCE [LARGE SCALE GENOMIC DNA]</scope>
    <source>
        <strain evidence="9 10">HTCC2143</strain>
    </source>
</reference>
<evidence type="ECO:0000256" key="5">
    <source>
        <dbReference type="HAMAP-Rule" id="MF_00378"/>
    </source>
</evidence>
<comment type="caution">
    <text evidence="9">The sequence shown here is derived from an EMBL/GenBank/DDBJ whole genome shotgun (WGS) entry which is preliminary data.</text>
</comment>
<dbReference type="GO" id="GO:0005737">
    <property type="term" value="C:cytoplasm"/>
    <property type="evidence" value="ECO:0007669"/>
    <property type="project" value="UniProtKB-SubCell"/>
</dbReference>
<dbReference type="AlphaFoldDB" id="A0YCM4"/>
<keyword evidence="1 5" id="KW-0963">Cytoplasm</keyword>
<dbReference type="InterPro" id="IPR025824">
    <property type="entry name" value="OB-fold_nuc-bd_dom"/>
</dbReference>
<organism evidence="9 10">
    <name type="scientific">marine gamma proteobacterium HTCC2143</name>
    <dbReference type="NCBI Taxonomy" id="247633"/>
    <lineage>
        <taxon>Bacteria</taxon>
        <taxon>Pseudomonadati</taxon>
        <taxon>Pseudomonadota</taxon>
        <taxon>Gammaproteobacteria</taxon>
        <taxon>Cellvibrionales</taxon>
        <taxon>Spongiibacteraceae</taxon>
        <taxon>BD1-7 clade</taxon>
    </lineage>
</organism>
<dbReference type="STRING" id="247633.GP2143_08334"/>
<accession>A0YCM4</accession>
<comment type="subunit">
    <text evidence="5">Heterooligomer composed of large and small subunits.</text>
</comment>
<dbReference type="PANTHER" id="PTHR30008:SF0">
    <property type="entry name" value="EXODEOXYRIBONUCLEASE 7 LARGE SUBUNIT"/>
    <property type="match status" value="1"/>
</dbReference>
<keyword evidence="2 5" id="KW-0540">Nuclease</keyword>
<keyword evidence="4 5" id="KW-0269">Exonuclease</keyword>
<comment type="catalytic activity">
    <reaction evidence="5 6">
        <text>Exonucleolytic cleavage in either 5'- to 3'- or 3'- to 5'-direction to yield nucleoside 5'-phosphates.</text>
        <dbReference type="EC" id="3.1.11.6"/>
    </reaction>
</comment>
<dbReference type="GO" id="GO:0003676">
    <property type="term" value="F:nucleic acid binding"/>
    <property type="evidence" value="ECO:0007669"/>
    <property type="project" value="InterPro"/>
</dbReference>
<dbReference type="HAMAP" id="MF_00378">
    <property type="entry name" value="Exonuc_7_L"/>
    <property type="match status" value="1"/>
</dbReference>
<evidence type="ECO:0000256" key="3">
    <source>
        <dbReference type="ARBA" id="ARBA00022801"/>
    </source>
</evidence>
<evidence type="ECO:0000259" key="8">
    <source>
        <dbReference type="Pfam" id="PF13742"/>
    </source>
</evidence>
<evidence type="ECO:0000256" key="1">
    <source>
        <dbReference type="ARBA" id="ARBA00022490"/>
    </source>
</evidence>
<keyword evidence="3 5" id="KW-0378">Hydrolase</keyword>
<dbReference type="InterPro" id="IPR020579">
    <property type="entry name" value="Exonuc_VII_lsu_C"/>
</dbReference>
<evidence type="ECO:0000256" key="2">
    <source>
        <dbReference type="ARBA" id="ARBA00022722"/>
    </source>
</evidence>
<dbReference type="PANTHER" id="PTHR30008">
    <property type="entry name" value="EXODEOXYRIBONUCLEASE 7 LARGE SUBUNIT"/>
    <property type="match status" value="1"/>
</dbReference>
<evidence type="ECO:0000256" key="6">
    <source>
        <dbReference type="RuleBase" id="RU004355"/>
    </source>
</evidence>
<sequence length="469" mass="52557">MQDPKLRYNSRMQTNTDIQTPKRDTLTISQLNRQAKRLLEGNFPSVWIVGEISNLSRPSSGHWYFSLKDSNAQVRCAMFRTSNARLRFQADSGQQVMARAKLSLYEARGDYQLIVEHMELAGDGLLARQFDELKHRLFQEGLFDQQHKQILPTLPRHIAIVTSPTGAAIHDILTVLGRRFPSIPVTIFPTPVQGQAAAAGIAKAISLVNQLAASGSLPVDVILVSRGGGSLEDLWAFNEEVVARAISQSDLPVVSAVGHEVDVTIADFVADHRAPTPSAGAELLSPDRQEILANFTGYEQALIRRMLQQLESSRQRLHWQQTRLRHPGSRLQEHSQRLDELELRLKNSWRNRCQQQKLGIDLIQSRLQQQTPAHLTRQLTVRYQNLYRRLEQQVAKQMTHRRQKLDNTMHLLDAVSPLATLDRGYAIVADAKGQVITNAATATVGQSIHTKLAKGAIKSTVVSIEQDLT</sequence>
<comment type="function">
    <text evidence="5">Bidirectionally degrades single-stranded DNA into large acid-insoluble oligonucleotides, which are then degraded further into small acid-soluble oligonucleotides.</text>
</comment>
<dbReference type="NCBIfam" id="TIGR00237">
    <property type="entry name" value="xseA"/>
    <property type="match status" value="1"/>
</dbReference>
<dbReference type="EMBL" id="AAVT01000003">
    <property type="protein sequence ID" value="EAW31543.1"/>
    <property type="molecule type" value="Genomic_DNA"/>
</dbReference>
<evidence type="ECO:0000259" key="7">
    <source>
        <dbReference type="Pfam" id="PF02601"/>
    </source>
</evidence>
<dbReference type="EC" id="3.1.11.6" evidence="5"/>
<evidence type="ECO:0000313" key="9">
    <source>
        <dbReference type="EMBL" id="EAW31543.1"/>
    </source>
</evidence>
<comment type="subcellular location">
    <subcellularLocation>
        <location evidence="5 6">Cytoplasm</location>
    </subcellularLocation>
</comment>
<name>A0YCM4_9GAMM</name>
<protein>
    <recommendedName>
        <fullName evidence="5">Exodeoxyribonuclease 7 large subunit</fullName>
        <ecNumber evidence="5">3.1.11.6</ecNumber>
    </recommendedName>
    <alternativeName>
        <fullName evidence="5">Exodeoxyribonuclease VII large subunit</fullName>
        <shortName evidence="5">Exonuclease VII large subunit</shortName>
    </alternativeName>
</protein>
<feature type="domain" description="OB-fold nucleic acid binding" evidence="8">
    <location>
        <begin position="26"/>
        <end position="119"/>
    </location>
</feature>
<gene>
    <name evidence="5" type="primary">xseA</name>
    <name evidence="9" type="ORF">GP2143_08334</name>
</gene>
<dbReference type="Proteomes" id="UP000004931">
    <property type="component" value="Unassembled WGS sequence"/>
</dbReference>